<evidence type="ECO:0000313" key="4">
    <source>
        <dbReference type="EMBL" id="CAG8548208.1"/>
    </source>
</evidence>
<evidence type="ECO:0000256" key="1">
    <source>
        <dbReference type="ARBA" id="ARBA00007473"/>
    </source>
</evidence>
<name>A0A9N9B0I0_9GLOM</name>
<feature type="compositionally biased region" description="Acidic residues" evidence="2">
    <location>
        <begin position="44"/>
        <end position="55"/>
    </location>
</feature>
<dbReference type="PANTHER" id="PTHR14490">
    <property type="entry name" value="ZINC FINGER, ZZ TYPE"/>
    <property type="match status" value="1"/>
</dbReference>
<dbReference type="EMBL" id="CAJVPI010000542">
    <property type="protein sequence ID" value="CAG8548208.1"/>
    <property type="molecule type" value="Genomic_DNA"/>
</dbReference>
<sequence>MLEDECLQLRVNKDYARKYDERKRGEELSKLKEKYGDLAHNEESDSTSEEEDEYGELVTPEIDAQILKTITAIRSKDPKVYDSNTSFFADGEIEEARNLWEENRQRKKTEAKPMKITDYQRELLLKSGGVIDDDENTKMHERVKLLTYAEEEEQLKAEFKAAVENCGIEADEGDLLVQRQRTAEEIAAEEDEYKKFLLESVAQSTNSTEILEQWQSVKTNPTISSDEKFLMEYILSRGWIDKDANRIPTYKELTADHRDDEDEEFDAKVDEFESKYNFRFEEEGGSQILTHSRNVEGSVRRKDNKRQLQRQSRTQRKSEEKLKREEELKRLKNLKKKEIYEKLHKIKEITGNENVGFDEVDLEEDFDPEKYDAKMNEVFNEEYYSAKDSKNKPTKQEKKKFEEYLDEYYQLDYDDIIGDTPVRFRYCQTNPSNFGLTPEEILLADDQDLNEYVSLKKYAPYRPDHVVEADIRKYSKKKRLREFRKKLRQQYAKR</sequence>
<dbReference type="GO" id="GO:0000447">
    <property type="term" value="P:endonucleolytic cleavage in ITS1 to separate SSU-rRNA from 5.8S rRNA and LSU-rRNA from tricistronic rRNA transcript (SSU-rRNA, 5.8S rRNA, LSU-rRNA)"/>
    <property type="evidence" value="ECO:0007669"/>
    <property type="project" value="TreeGrafter"/>
</dbReference>
<comment type="caution">
    <text evidence="4">The sequence shown here is derived from an EMBL/GenBank/DDBJ whole genome shotgun (WGS) entry which is preliminary data.</text>
</comment>
<evidence type="ECO:0000259" key="3">
    <source>
        <dbReference type="Pfam" id="PF12936"/>
    </source>
</evidence>
<feature type="domain" description="Kri1-like C-terminal" evidence="3">
    <location>
        <begin position="399"/>
        <end position="486"/>
    </location>
</feature>
<accession>A0A9N9B0I0</accession>
<dbReference type="GO" id="GO:0030686">
    <property type="term" value="C:90S preribosome"/>
    <property type="evidence" value="ECO:0007669"/>
    <property type="project" value="TreeGrafter"/>
</dbReference>
<dbReference type="Proteomes" id="UP000789739">
    <property type="component" value="Unassembled WGS sequence"/>
</dbReference>
<evidence type="ECO:0000256" key="2">
    <source>
        <dbReference type="SAM" id="MobiDB-lite"/>
    </source>
</evidence>
<evidence type="ECO:0000313" key="5">
    <source>
        <dbReference type="Proteomes" id="UP000789739"/>
    </source>
</evidence>
<keyword evidence="5" id="KW-1185">Reference proteome</keyword>
<dbReference type="GO" id="GO:0005730">
    <property type="term" value="C:nucleolus"/>
    <property type="evidence" value="ECO:0007669"/>
    <property type="project" value="TreeGrafter"/>
</dbReference>
<feature type="region of interest" description="Disordered" evidence="2">
    <location>
        <begin position="289"/>
        <end position="323"/>
    </location>
</feature>
<dbReference type="Pfam" id="PF12936">
    <property type="entry name" value="Kri1_C"/>
    <property type="match status" value="1"/>
</dbReference>
<reference evidence="4" key="1">
    <citation type="submission" date="2021-06" db="EMBL/GenBank/DDBJ databases">
        <authorList>
            <person name="Kallberg Y."/>
            <person name="Tangrot J."/>
            <person name="Rosling A."/>
        </authorList>
    </citation>
    <scope>NUCLEOTIDE SEQUENCE</scope>
    <source>
        <strain evidence="4">BR232B</strain>
    </source>
</reference>
<protein>
    <submittedName>
        <fullName evidence="4">2876_t:CDS:1</fullName>
    </submittedName>
</protein>
<organism evidence="4 5">
    <name type="scientific">Paraglomus brasilianum</name>
    <dbReference type="NCBI Taxonomy" id="144538"/>
    <lineage>
        <taxon>Eukaryota</taxon>
        <taxon>Fungi</taxon>
        <taxon>Fungi incertae sedis</taxon>
        <taxon>Mucoromycota</taxon>
        <taxon>Glomeromycotina</taxon>
        <taxon>Glomeromycetes</taxon>
        <taxon>Paraglomerales</taxon>
        <taxon>Paraglomeraceae</taxon>
        <taxon>Paraglomus</taxon>
    </lineage>
</organism>
<comment type="similarity">
    <text evidence="1">Belongs to the KRI1 family.</text>
</comment>
<feature type="compositionally biased region" description="Basic and acidic residues" evidence="2">
    <location>
        <begin position="30"/>
        <end position="43"/>
    </location>
</feature>
<dbReference type="InterPro" id="IPR018034">
    <property type="entry name" value="Kri1"/>
</dbReference>
<dbReference type="AlphaFoldDB" id="A0A9N9B0I0"/>
<gene>
    <name evidence="4" type="ORF">PBRASI_LOCUS4944</name>
</gene>
<dbReference type="InterPro" id="IPR024626">
    <property type="entry name" value="Kri1-like_C"/>
</dbReference>
<dbReference type="PANTHER" id="PTHR14490:SF5">
    <property type="entry name" value="PROTEIN KRI1 HOMOLOG"/>
    <property type="match status" value="1"/>
</dbReference>
<proteinExistence type="inferred from homology"/>
<feature type="region of interest" description="Disordered" evidence="2">
    <location>
        <begin position="30"/>
        <end position="57"/>
    </location>
</feature>
<dbReference type="OrthoDB" id="10252032at2759"/>